<dbReference type="InterPro" id="IPR038275">
    <property type="entry name" value="Nuf2_N_sf"/>
</dbReference>
<sequence length="457" mass="52958">MASRQVTLNILDPRTISDFLSKRLKISLTAECILQPTAAVVQEVCTGFLRVALDVEDQQLSVLPLSVNLDLDIDAHRQSIPVTIVFQALKGALTDITGDHLDLTMCDLVRPWKAPARIKKLFSFFVDFLKLLEVMRPQFDTVLEEFTQKRVELEEYQELMVVAEGKKKALIDQESTRKRRELDLFNTLKTVQSEFNQVVDNYKKLNRLIAELDKKTNDNLEEMKRLDLDSENARKTIDHLSVELLSSPNRVRNETEKQRQELKEIEEFSTETKKNLQEREKALEICARAEKQIGWIMERAKVLKTDKLRVQEYSDRVSEKKTNLAELDQQFGFIVNKLNMETGLVATSLENHNQMKSRNEKRLEELQQRLNTGIMQIENLKKDCAPSTNEAKSKMATILSIKNSISEYNRKTDEYIKEMVEELKKMKSTFDANQMAALENSRFVERASDRLKTCLDF</sequence>
<evidence type="ECO:0000256" key="4">
    <source>
        <dbReference type="ARBA" id="ARBA00022618"/>
    </source>
</evidence>
<dbReference type="Gene3D" id="1.10.418.60">
    <property type="entry name" value="Ncd80 complex, Nuf2 subunit"/>
    <property type="match status" value="1"/>
</dbReference>
<keyword evidence="6 9" id="KW-0175">Coiled coil</keyword>
<evidence type="ECO:0000256" key="3">
    <source>
        <dbReference type="ARBA" id="ARBA00022454"/>
    </source>
</evidence>
<dbReference type="GO" id="GO:0051301">
    <property type="term" value="P:cell division"/>
    <property type="evidence" value="ECO:0007669"/>
    <property type="project" value="UniProtKB-KW"/>
</dbReference>
<keyword evidence="12" id="KW-1185">Reference proteome</keyword>
<evidence type="ECO:0000313" key="11">
    <source>
        <dbReference type="EMBL" id="CAI5438841.1"/>
    </source>
</evidence>
<reference evidence="11" key="1">
    <citation type="submission" date="2022-11" db="EMBL/GenBank/DDBJ databases">
        <authorList>
            <person name="Kikuchi T."/>
        </authorList>
    </citation>
    <scope>NUCLEOTIDE SEQUENCE</scope>
    <source>
        <strain evidence="11">PS1010</strain>
    </source>
</reference>
<evidence type="ECO:0000259" key="10">
    <source>
        <dbReference type="Pfam" id="PF03800"/>
    </source>
</evidence>
<name>A0A9P1I664_9PELO</name>
<proteinExistence type="inferred from homology"/>
<feature type="coiled-coil region" evidence="9">
    <location>
        <begin position="153"/>
        <end position="215"/>
    </location>
</feature>
<organism evidence="11 12">
    <name type="scientific">Caenorhabditis angaria</name>
    <dbReference type="NCBI Taxonomy" id="860376"/>
    <lineage>
        <taxon>Eukaryota</taxon>
        <taxon>Metazoa</taxon>
        <taxon>Ecdysozoa</taxon>
        <taxon>Nematoda</taxon>
        <taxon>Chromadorea</taxon>
        <taxon>Rhabditida</taxon>
        <taxon>Rhabditina</taxon>
        <taxon>Rhabditomorpha</taxon>
        <taxon>Rhabditoidea</taxon>
        <taxon>Rhabditidae</taxon>
        <taxon>Peloderinae</taxon>
        <taxon>Caenorhabditis</taxon>
    </lineage>
</organism>
<evidence type="ECO:0000256" key="8">
    <source>
        <dbReference type="ARBA" id="ARBA00023328"/>
    </source>
</evidence>
<evidence type="ECO:0000256" key="1">
    <source>
        <dbReference type="ARBA" id="ARBA00004584"/>
    </source>
</evidence>
<accession>A0A9P1I664</accession>
<feature type="domain" description="Kinetochore protein Nuf2 N-terminal" evidence="10">
    <location>
        <begin position="7"/>
        <end position="146"/>
    </location>
</feature>
<feature type="coiled-coil region" evidence="9">
    <location>
        <begin position="310"/>
        <end position="383"/>
    </location>
</feature>
<evidence type="ECO:0000256" key="6">
    <source>
        <dbReference type="ARBA" id="ARBA00023054"/>
    </source>
</evidence>
<dbReference type="OrthoDB" id="5801951at2759"/>
<comment type="subcellular location">
    <subcellularLocation>
        <location evidence="1">Chromosome</location>
        <location evidence="1">Centromere</location>
    </subcellularLocation>
</comment>
<dbReference type="InterPro" id="IPR005549">
    <property type="entry name" value="Kinetochore_Nuf2_N"/>
</dbReference>
<keyword evidence="7" id="KW-0131">Cell cycle</keyword>
<keyword evidence="3" id="KW-0158">Chromosome</keyword>
<keyword evidence="5" id="KW-0498">Mitosis</keyword>
<comment type="similarity">
    <text evidence="2">Belongs to the NUF2 family.</text>
</comment>
<evidence type="ECO:0000313" key="12">
    <source>
        <dbReference type="Proteomes" id="UP001152747"/>
    </source>
</evidence>
<dbReference type="Proteomes" id="UP001152747">
    <property type="component" value="Unassembled WGS sequence"/>
</dbReference>
<protein>
    <recommendedName>
        <fullName evidence="10">Kinetochore protein Nuf2 N-terminal domain-containing protein</fullName>
    </recommendedName>
</protein>
<comment type="caution">
    <text evidence="11">The sequence shown here is derived from an EMBL/GenBank/DDBJ whole genome shotgun (WGS) entry which is preliminary data.</text>
</comment>
<dbReference type="Pfam" id="PF03800">
    <property type="entry name" value="Nuf2"/>
    <property type="match status" value="1"/>
</dbReference>
<evidence type="ECO:0000256" key="9">
    <source>
        <dbReference type="SAM" id="Coils"/>
    </source>
</evidence>
<evidence type="ECO:0000256" key="2">
    <source>
        <dbReference type="ARBA" id="ARBA00005498"/>
    </source>
</evidence>
<dbReference type="AlphaFoldDB" id="A0A9P1I664"/>
<gene>
    <name evidence="11" type="ORF">CAMP_LOCUS1478</name>
</gene>
<keyword evidence="8" id="KW-0137">Centromere</keyword>
<keyword evidence="4" id="KW-0132">Cell division</keyword>
<evidence type="ECO:0000256" key="5">
    <source>
        <dbReference type="ARBA" id="ARBA00022776"/>
    </source>
</evidence>
<evidence type="ECO:0000256" key="7">
    <source>
        <dbReference type="ARBA" id="ARBA00023306"/>
    </source>
</evidence>
<dbReference type="EMBL" id="CANHGI010000001">
    <property type="protein sequence ID" value="CAI5438841.1"/>
    <property type="molecule type" value="Genomic_DNA"/>
</dbReference>
<dbReference type="GO" id="GO:0031262">
    <property type="term" value="C:Ndc80 complex"/>
    <property type="evidence" value="ECO:0007669"/>
    <property type="project" value="InterPro"/>
</dbReference>